<evidence type="ECO:0000256" key="1">
    <source>
        <dbReference type="ARBA" id="ARBA00010605"/>
    </source>
</evidence>
<evidence type="ECO:0000256" key="7">
    <source>
        <dbReference type="HAMAP-Rule" id="MF_00503"/>
    </source>
</evidence>
<evidence type="ECO:0000256" key="2">
    <source>
        <dbReference type="ARBA" id="ARBA00022730"/>
    </source>
</evidence>
<evidence type="ECO:0000256" key="4">
    <source>
        <dbReference type="ARBA" id="ARBA00022980"/>
    </source>
</evidence>
<dbReference type="GO" id="GO:0005840">
    <property type="term" value="C:ribosome"/>
    <property type="evidence" value="ECO:0007669"/>
    <property type="project" value="UniProtKB-KW"/>
</dbReference>
<dbReference type="PANTHER" id="PTHR21368">
    <property type="entry name" value="50S RIBOSOMAL PROTEIN L9"/>
    <property type="match status" value="1"/>
</dbReference>
<dbReference type="PROSITE" id="PS00651">
    <property type="entry name" value="RIBOSOMAL_L9"/>
    <property type="match status" value="1"/>
</dbReference>
<evidence type="ECO:0000313" key="10">
    <source>
        <dbReference type="Proteomes" id="UP000315782"/>
    </source>
</evidence>
<evidence type="ECO:0000256" key="5">
    <source>
        <dbReference type="ARBA" id="ARBA00023274"/>
    </source>
</evidence>
<dbReference type="GO" id="GO:0006412">
    <property type="term" value="P:translation"/>
    <property type="evidence" value="ECO:0007669"/>
    <property type="project" value="UniProtKB-UniRule"/>
</dbReference>
<name>A0A520MJ93_9GAMM</name>
<comment type="similarity">
    <text evidence="1 7">Belongs to the bacterial ribosomal protein bL9 family.</text>
</comment>
<proteinExistence type="inferred from homology"/>
<accession>A0A520MJ93</accession>
<comment type="caution">
    <text evidence="9">The sequence shown here is derived from an EMBL/GenBank/DDBJ whole genome shotgun (WGS) entry which is preliminary data.</text>
</comment>
<keyword evidence="5 7" id="KW-0687">Ribonucleoprotein</keyword>
<dbReference type="EMBL" id="SHBI01000008">
    <property type="protein sequence ID" value="RZO21261.1"/>
    <property type="molecule type" value="Genomic_DNA"/>
</dbReference>
<reference evidence="9 10" key="1">
    <citation type="submission" date="2019-02" db="EMBL/GenBank/DDBJ databases">
        <title>Prokaryotic population dynamics and viral predation in marine succession experiment using metagenomics: the confinement effect.</title>
        <authorList>
            <person name="Haro-Moreno J.M."/>
            <person name="Rodriguez-Valera F."/>
            <person name="Lopez-Perez M."/>
        </authorList>
    </citation>
    <scope>NUCLEOTIDE SEQUENCE [LARGE SCALE GENOMIC DNA]</scope>
    <source>
        <strain evidence="9">MED-G163</strain>
    </source>
</reference>
<sequence>MKIILLDKIQRLGEIGDVVEVNSGYARNFLIPQKKAAFASDKNIADVEAKKDELAAASADQLTRAEARSEEIKGSVCEITVPVTEEGALYGSVGTREISDAFTAINIEIDKSEVQLPDGPIKEIGDHAITISVHPEVSAEVTVKVLAE</sequence>
<dbReference type="GO" id="GO:1990904">
    <property type="term" value="C:ribonucleoprotein complex"/>
    <property type="evidence" value="ECO:0007669"/>
    <property type="project" value="UniProtKB-KW"/>
</dbReference>
<dbReference type="InterPro" id="IPR036935">
    <property type="entry name" value="Ribosomal_bL9_N_sf"/>
</dbReference>
<dbReference type="InterPro" id="IPR020594">
    <property type="entry name" value="Ribosomal_bL9_bac/chp"/>
</dbReference>
<evidence type="ECO:0000256" key="3">
    <source>
        <dbReference type="ARBA" id="ARBA00022884"/>
    </source>
</evidence>
<dbReference type="InterPro" id="IPR020069">
    <property type="entry name" value="Ribosomal_bL9_C"/>
</dbReference>
<gene>
    <name evidence="7" type="primary">rplI</name>
    <name evidence="9" type="ORF">EVA96_01970</name>
</gene>
<dbReference type="InterPro" id="IPR020070">
    <property type="entry name" value="Ribosomal_bL9_N"/>
</dbReference>
<dbReference type="Proteomes" id="UP000315782">
    <property type="component" value="Unassembled WGS sequence"/>
</dbReference>
<dbReference type="SUPFAM" id="SSF55653">
    <property type="entry name" value="Ribosomal protein L9 C-domain"/>
    <property type="match status" value="1"/>
</dbReference>
<dbReference type="Pfam" id="PF03948">
    <property type="entry name" value="Ribosomal_L9_C"/>
    <property type="match status" value="1"/>
</dbReference>
<evidence type="ECO:0000259" key="8">
    <source>
        <dbReference type="PROSITE" id="PS00651"/>
    </source>
</evidence>
<evidence type="ECO:0000313" key="9">
    <source>
        <dbReference type="EMBL" id="RZO21261.1"/>
    </source>
</evidence>
<dbReference type="Gene3D" id="3.10.430.100">
    <property type="entry name" value="Ribosomal protein L9, C-terminal domain"/>
    <property type="match status" value="1"/>
</dbReference>
<feature type="domain" description="Ribosomal protein L9" evidence="8">
    <location>
        <begin position="13"/>
        <end position="40"/>
    </location>
</feature>
<dbReference type="HAMAP" id="MF_00503">
    <property type="entry name" value="Ribosomal_bL9"/>
    <property type="match status" value="1"/>
</dbReference>
<dbReference type="SUPFAM" id="SSF55658">
    <property type="entry name" value="L9 N-domain-like"/>
    <property type="match status" value="1"/>
</dbReference>
<dbReference type="GO" id="GO:0019843">
    <property type="term" value="F:rRNA binding"/>
    <property type="evidence" value="ECO:0007669"/>
    <property type="project" value="UniProtKB-UniRule"/>
</dbReference>
<dbReference type="InterPro" id="IPR036791">
    <property type="entry name" value="Ribosomal_bL9_C_sf"/>
</dbReference>
<dbReference type="GO" id="GO:0003735">
    <property type="term" value="F:structural constituent of ribosome"/>
    <property type="evidence" value="ECO:0007669"/>
    <property type="project" value="InterPro"/>
</dbReference>
<keyword evidence="3 7" id="KW-0694">RNA-binding</keyword>
<evidence type="ECO:0000256" key="6">
    <source>
        <dbReference type="ARBA" id="ARBA00035292"/>
    </source>
</evidence>
<dbReference type="NCBIfam" id="TIGR00158">
    <property type="entry name" value="L9"/>
    <property type="match status" value="1"/>
</dbReference>
<keyword evidence="2 7" id="KW-0699">rRNA-binding</keyword>
<organism evidence="9 10">
    <name type="scientific">SAR86 cluster bacterium</name>
    <dbReference type="NCBI Taxonomy" id="2030880"/>
    <lineage>
        <taxon>Bacteria</taxon>
        <taxon>Pseudomonadati</taxon>
        <taxon>Pseudomonadota</taxon>
        <taxon>Gammaproteobacteria</taxon>
        <taxon>SAR86 cluster</taxon>
    </lineage>
</organism>
<dbReference type="Pfam" id="PF01281">
    <property type="entry name" value="Ribosomal_L9_N"/>
    <property type="match status" value="1"/>
</dbReference>
<comment type="function">
    <text evidence="7">Binds to the 23S rRNA.</text>
</comment>
<dbReference type="InterPro" id="IPR000244">
    <property type="entry name" value="Ribosomal_bL9"/>
</dbReference>
<keyword evidence="4 7" id="KW-0689">Ribosomal protein</keyword>
<protein>
    <recommendedName>
        <fullName evidence="6 7">Large ribosomal subunit protein bL9</fullName>
    </recommendedName>
</protein>
<dbReference type="Gene3D" id="3.40.5.10">
    <property type="entry name" value="Ribosomal protein L9, N-terminal domain"/>
    <property type="match status" value="1"/>
</dbReference>
<dbReference type="AlphaFoldDB" id="A0A520MJ93"/>
<dbReference type="InterPro" id="IPR009027">
    <property type="entry name" value="Ribosomal_bL9/RNase_H1_N"/>
</dbReference>